<proteinExistence type="predicted"/>
<dbReference type="AlphaFoldDB" id="A0A2C9CV05"/>
<evidence type="ECO:0000256" key="2">
    <source>
        <dbReference type="ARBA" id="ARBA00022795"/>
    </source>
</evidence>
<dbReference type="InterPro" id="IPR009967">
    <property type="entry name" value="Flagellum_FlbT"/>
</dbReference>
<dbReference type="OrthoDB" id="8561314at2"/>
<sequence>MTGLVLKLRPAERVLINGVVIENGDRRSRLSILTPDASILRLRDAIHPTQATTPVTRVCYLAQLILAGEVDKVTGYAQLTSGLAQLRHVFTEGPAHCLLVEATAHADARMIYQCMRSLRALRPIEADLFAEADTARLAGE</sequence>
<dbReference type="GO" id="GO:0048027">
    <property type="term" value="F:mRNA 5'-UTR binding"/>
    <property type="evidence" value="ECO:0007669"/>
    <property type="project" value="InterPro"/>
</dbReference>
<dbReference type="GO" id="GO:1902209">
    <property type="term" value="P:negative regulation of bacterial-type flagellum assembly"/>
    <property type="evidence" value="ECO:0007669"/>
    <property type="project" value="InterPro"/>
</dbReference>
<reference evidence="5" key="1">
    <citation type="submission" date="2017-09" db="EMBL/GenBank/DDBJ databases">
        <authorList>
            <person name="Varghese N."/>
            <person name="Submissions S."/>
        </authorList>
    </citation>
    <scope>NUCLEOTIDE SEQUENCE [LARGE SCALE GENOMIC DNA]</scope>
    <source>
        <strain evidence="5">C7</strain>
    </source>
</reference>
<evidence type="ECO:0000313" key="4">
    <source>
        <dbReference type="EMBL" id="SOH95088.1"/>
    </source>
</evidence>
<dbReference type="EMBL" id="OCTN01000007">
    <property type="protein sequence ID" value="SOH95088.1"/>
    <property type="molecule type" value="Genomic_DNA"/>
</dbReference>
<gene>
    <name evidence="4" type="ORF">SAMN06273572_107109</name>
</gene>
<protein>
    <submittedName>
        <fullName evidence="4">Flagellar protein FlbT</fullName>
    </submittedName>
</protein>
<keyword evidence="2" id="KW-1005">Bacterial flagellum biogenesis</keyword>
<evidence type="ECO:0000256" key="3">
    <source>
        <dbReference type="ARBA" id="ARBA00022884"/>
    </source>
</evidence>
<dbReference type="Proteomes" id="UP000220034">
    <property type="component" value="Unassembled WGS sequence"/>
</dbReference>
<accession>A0A2C9CV05</accession>
<dbReference type="GO" id="GO:0006402">
    <property type="term" value="P:mRNA catabolic process"/>
    <property type="evidence" value="ECO:0007669"/>
    <property type="project" value="InterPro"/>
</dbReference>
<keyword evidence="3" id="KW-0694">RNA-binding</keyword>
<keyword evidence="4" id="KW-0282">Flagellum</keyword>
<dbReference type="RefSeq" id="WP_097931259.1">
    <property type="nucleotide sequence ID" value="NZ_OCTN01000007.1"/>
</dbReference>
<keyword evidence="1" id="KW-0678">Repressor</keyword>
<dbReference type="GO" id="GO:0044781">
    <property type="term" value="P:bacterial-type flagellum organization"/>
    <property type="evidence" value="ECO:0007669"/>
    <property type="project" value="UniProtKB-KW"/>
</dbReference>
<evidence type="ECO:0000256" key="1">
    <source>
        <dbReference type="ARBA" id="ARBA00022491"/>
    </source>
</evidence>
<keyword evidence="4" id="KW-0966">Cell projection</keyword>
<name>A0A2C9CV05_9RHOB</name>
<evidence type="ECO:0000313" key="5">
    <source>
        <dbReference type="Proteomes" id="UP000220034"/>
    </source>
</evidence>
<organism evidence="4 5">
    <name type="scientific">Pontivivens marinum</name>
    <dbReference type="NCBI Taxonomy" id="1690039"/>
    <lineage>
        <taxon>Bacteria</taxon>
        <taxon>Pseudomonadati</taxon>
        <taxon>Pseudomonadota</taxon>
        <taxon>Alphaproteobacteria</taxon>
        <taxon>Rhodobacterales</taxon>
        <taxon>Paracoccaceae</taxon>
        <taxon>Pontivivens</taxon>
    </lineage>
</organism>
<dbReference type="Pfam" id="PF07378">
    <property type="entry name" value="FlbT"/>
    <property type="match status" value="1"/>
</dbReference>
<keyword evidence="5" id="KW-1185">Reference proteome</keyword>
<keyword evidence="4" id="KW-0969">Cilium</keyword>